<reference evidence="1" key="1">
    <citation type="submission" date="2019-10" db="EMBL/GenBank/DDBJ databases">
        <authorList>
            <consortium name="DOE Joint Genome Institute"/>
            <person name="Kuo A."/>
            <person name="Miyauchi S."/>
            <person name="Kiss E."/>
            <person name="Drula E."/>
            <person name="Kohler A."/>
            <person name="Sanchez-Garcia M."/>
            <person name="Andreopoulos B."/>
            <person name="Barry K.W."/>
            <person name="Bonito G."/>
            <person name="Buee M."/>
            <person name="Carver A."/>
            <person name="Chen C."/>
            <person name="Cichocki N."/>
            <person name="Clum A."/>
            <person name="Culley D."/>
            <person name="Crous P.W."/>
            <person name="Fauchery L."/>
            <person name="Girlanda M."/>
            <person name="Hayes R."/>
            <person name="Keri Z."/>
            <person name="LaButti K."/>
            <person name="Lipzen A."/>
            <person name="Lombard V."/>
            <person name="Magnuson J."/>
            <person name="Maillard F."/>
            <person name="Morin E."/>
            <person name="Murat C."/>
            <person name="Nolan M."/>
            <person name="Ohm R."/>
            <person name="Pangilinan J."/>
            <person name="Pereira M."/>
            <person name="Perotto S."/>
            <person name="Peter M."/>
            <person name="Riley R."/>
            <person name="Sitrit Y."/>
            <person name="Stielow B."/>
            <person name="Szollosi G."/>
            <person name="Zifcakova L."/>
            <person name="Stursova M."/>
            <person name="Spatafora J.W."/>
            <person name="Tedersoo L."/>
            <person name="Vaario L.-M."/>
            <person name="Yamada A."/>
            <person name="Yan M."/>
            <person name="Wang P."/>
            <person name="Xu J."/>
            <person name="Bruns T."/>
            <person name="Baldrian P."/>
            <person name="Vilgalys R."/>
            <person name="Henrissat B."/>
            <person name="Grigoriev I.V."/>
            <person name="Hibbett D."/>
            <person name="Nagy L.G."/>
            <person name="Martin F.M."/>
        </authorList>
    </citation>
    <scope>NUCLEOTIDE SEQUENCE</scope>
    <source>
        <strain evidence="1">Prilba</strain>
    </source>
</reference>
<evidence type="ECO:0000313" key="1">
    <source>
        <dbReference type="EMBL" id="KAF8476568.1"/>
    </source>
</evidence>
<accession>A0A9P5MS49</accession>
<keyword evidence="2" id="KW-1185">Reference proteome</keyword>
<dbReference type="AlphaFoldDB" id="A0A9P5MS49"/>
<evidence type="ECO:0000313" key="2">
    <source>
        <dbReference type="Proteomes" id="UP000759537"/>
    </source>
</evidence>
<dbReference type="Proteomes" id="UP000759537">
    <property type="component" value="Unassembled WGS sequence"/>
</dbReference>
<proteinExistence type="predicted"/>
<organism evidence="1 2">
    <name type="scientific">Russula ochroleuca</name>
    <dbReference type="NCBI Taxonomy" id="152965"/>
    <lineage>
        <taxon>Eukaryota</taxon>
        <taxon>Fungi</taxon>
        <taxon>Dikarya</taxon>
        <taxon>Basidiomycota</taxon>
        <taxon>Agaricomycotina</taxon>
        <taxon>Agaricomycetes</taxon>
        <taxon>Russulales</taxon>
        <taxon>Russulaceae</taxon>
        <taxon>Russula</taxon>
    </lineage>
</organism>
<dbReference type="OrthoDB" id="3256444at2759"/>
<comment type="caution">
    <text evidence="1">The sequence shown here is derived from an EMBL/GenBank/DDBJ whole genome shotgun (WGS) entry which is preliminary data.</text>
</comment>
<reference evidence="1" key="2">
    <citation type="journal article" date="2020" name="Nat. Commun.">
        <title>Large-scale genome sequencing of mycorrhizal fungi provides insights into the early evolution of symbiotic traits.</title>
        <authorList>
            <person name="Miyauchi S."/>
            <person name="Kiss E."/>
            <person name="Kuo A."/>
            <person name="Drula E."/>
            <person name="Kohler A."/>
            <person name="Sanchez-Garcia M."/>
            <person name="Morin E."/>
            <person name="Andreopoulos B."/>
            <person name="Barry K.W."/>
            <person name="Bonito G."/>
            <person name="Buee M."/>
            <person name="Carver A."/>
            <person name="Chen C."/>
            <person name="Cichocki N."/>
            <person name="Clum A."/>
            <person name="Culley D."/>
            <person name="Crous P.W."/>
            <person name="Fauchery L."/>
            <person name="Girlanda M."/>
            <person name="Hayes R.D."/>
            <person name="Keri Z."/>
            <person name="LaButti K."/>
            <person name="Lipzen A."/>
            <person name="Lombard V."/>
            <person name="Magnuson J."/>
            <person name="Maillard F."/>
            <person name="Murat C."/>
            <person name="Nolan M."/>
            <person name="Ohm R.A."/>
            <person name="Pangilinan J."/>
            <person name="Pereira M.F."/>
            <person name="Perotto S."/>
            <person name="Peter M."/>
            <person name="Pfister S."/>
            <person name="Riley R."/>
            <person name="Sitrit Y."/>
            <person name="Stielow J.B."/>
            <person name="Szollosi G."/>
            <person name="Zifcakova L."/>
            <person name="Stursova M."/>
            <person name="Spatafora J.W."/>
            <person name="Tedersoo L."/>
            <person name="Vaario L.M."/>
            <person name="Yamada A."/>
            <person name="Yan M."/>
            <person name="Wang P."/>
            <person name="Xu J."/>
            <person name="Bruns T."/>
            <person name="Baldrian P."/>
            <person name="Vilgalys R."/>
            <person name="Dunand C."/>
            <person name="Henrissat B."/>
            <person name="Grigoriev I.V."/>
            <person name="Hibbett D."/>
            <person name="Nagy L.G."/>
            <person name="Martin F.M."/>
        </authorList>
    </citation>
    <scope>NUCLEOTIDE SEQUENCE</scope>
    <source>
        <strain evidence="1">Prilba</strain>
    </source>
</reference>
<feature type="non-terminal residue" evidence="1">
    <location>
        <position position="1"/>
    </location>
</feature>
<sequence>IVADASTCRRHCGSRHAGKYRDWCQKAGFESKLAGDVIARKLKAGQSQRTIDSYLVEKKSTNKPVAYSDRLFLQAAVEWLVATDQPIEALEHPKFKEMIDIASCGTNGVKIPDRKATRNEIKSLFKKYLTNLKSRLNVCTRLIELIRRLNFCRVR</sequence>
<name>A0A9P5MS49_9AGAM</name>
<dbReference type="EMBL" id="WHVB01000014">
    <property type="protein sequence ID" value="KAF8476568.1"/>
    <property type="molecule type" value="Genomic_DNA"/>
</dbReference>
<gene>
    <name evidence="1" type="ORF">DFH94DRAFT_634910</name>
</gene>
<protein>
    <submittedName>
        <fullName evidence="1">Uncharacterized protein</fullName>
    </submittedName>
</protein>